<organism evidence="5 6">
    <name type="scientific">Candidatus Woesebacteria bacterium RIFCSPLOWO2_01_FULL_44_14</name>
    <dbReference type="NCBI Taxonomy" id="1802525"/>
    <lineage>
        <taxon>Bacteria</taxon>
        <taxon>Candidatus Woeseibacteriota</taxon>
    </lineage>
</organism>
<dbReference type="STRING" id="1802525.A2975_05085"/>
<gene>
    <name evidence="5" type="ORF">A2975_05085</name>
</gene>
<dbReference type="PANTHER" id="PTHR43179:SF12">
    <property type="entry name" value="GALACTOFURANOSYLTRANSFERASE GLFT2"/>
    <property type="match status" value="1"/>
</dbReference>
<proteinExistence type="inferred from homology"/>
<comment type="similarity">
    <text evidence="1">Belongs to the glycosyltransferase 2 family.</text>
</comment>
<dbReference type="SUPFAM" id="SSF53448">
    <property type="entry name" value="Nucleotide-diphospho-sugar transferases"/>
    <property type="match status" value="1"/>
</dbReference>
<dbReference type="Proteomes" id="UP000178429">
    <property type="component" value="Unassembled WGS sequence"/>
</dbReference>
<comment type="caution">
    <text evidence="5">The sequence shown here is derived from an EMBL/GenBank/DDBJ whole genome shotgun (WGS) entry which is preliminary data.</text>
</comment>
<evidence type="ECO:0000256" key="3">
    <source>
        <dbReference type="ARBA" id="ARBA00022679"/>
    </source>
</evidence>
<evidence type="ECO:0000313" key="6">
    <source>
        <dbReference type="Proteomes" id="UP000178429"/>
    </source>
</evidence>
<evidence type="ECO:0000259" key="4">
    <source>
        <dbReference type="Pfam" id="PF00535"/>
    </source>
</evidence>
<keyword evidence="2" id="KW-0328">Glycosyltransferase</keyword>
<evidence type="ECO:0000256" key="1">
    <source>
        <dbReference type="ARBA" id="ARBA00006739"/>
    </source>
</evidence>
<dbReference type="Gene3D" id="3.90.550.10">
    <property type="entry name" value="Spore Coat Polysaccharide Biosynthesis Protein SpsA, Chain A"/>
    <property type="match status" value="1"/>
</dbReference>
<feature type="domain" description="Glycosyltransferase 2-like" evidence="4">
    <location>
        <begin position="4"/>
        <end position="119"/>
    </location>
</feature>
<dbReference type="AlphaFoldDB" id="A0A1F8C0S6"/>
<dbReference type="GO" id="GO:0016757">
    <property type="term" value="F:glycosyltransferase activity"/>
    <property type="evidence" value="ECO:0007669"/>
    <property type="project" value="UniProtKB-KW"/>
</dbReference>
<dbReference type="Pfam" id="PF00535">
    <property type="entry name" value="Glycos_transf_2"/>
    <property type="match status" value="1"/>
</dbReference>
<dbReference type="EMBL" id="MGHL01000007">
    <property type="protein sequence ID" value="OGM69953.1"/>
    <property type="molecule type" value="Genomic_DNA"/>
</dbReference>
<keyword evidence="3" id="KW-0808">Transferase</keyword>
<dbReference type="InterPro" id="IPR001173">
    <property type="entry name" value="Glyco_trans_2-like"/>
</dbReference>
<sequence>MKISVVIPNWNGKELLEKNLPAVLAAADNPKNNISEVIVVDDKSSDDSLKFLETEFAGRIKIVRHTQNRGFASTVNTGARTARAPLVCQINTDVTPSIDFLVAVLPHFEDSKVFAVSLHEKRFGPARGKFEFGFVGFGSGKEKDRPVDSFWVNGGSGVFKRSIWMKLKGMDEALLSPFYWEDIDLSYRAAKRGYRLLWEPRANVIHKHESTMMKLSQKRVAKIRERNQLIFIWKNLTSANMFKKHIKGLFRRLFKNPGYIRIVLAALVKLPKILAARKKEKRESKVSDEAIFARFQ</sequence>
<dbReference type="PANTHER" id="PTHR43179">
    <property type="entry name" value="RHAMNOSYLTRANSFERASE WBBL"/>
    <property type="match status" value="1"/>
</dbReference>
<evidence type="ECO:0000256" key="2">
    <source>
        <dbReference type="ARBA" id="ARBA00022676"/>
    </source>
</evidence>
<name>A0A1F8C0S6_9BACT</name>
<evidence type="ECO:0000313" key="5">
    <source>
        <dbReference type="EMBL" id="OGM69953.1"/>
    </source>
</evidence>
<protein>
    <recommendedName>
        <fullName evidence="4">Glycosyltransferase 2-like domain-containing protein</fullName>
    </recommendedName>
</protein>
<reference evidence="5 6" key="1">
    <citation type="journal article" date="2016" name="Nat. Commun.">
        <title>Thousands of microbial genomes shed light on interconnected biogeochemical processes in an aquifer system.</title>
        <authorList>
            <person name="Anantharaman K."/>
            <person name="Brown C.T."/>
            <person name="Hug L.A."/>
            <person name="Sharon I."/>
            <person name="Castelle C.J."/>
            <person name="Probst A.J."/>
            <person name="Thomas B.C."/>
            <person name="Singh A."/>
            <person name="Wilkins M.J."/>
            <person name="Karaoz U."/>
            <person name="Brodie E.L."/>
            <person name="Williams K.H."/>
            <person name="Hubbard S.S."/>
            <person name="Banfield J.F."/>
        </authorList>
    </citation>
    <scope>NUCLEOTIDE SEQUENCE [LARGE SCALE GENOMIC DNA]</scope>
</reference>
<accession>A0A1F8C0S6</accession>
<dbReference type="InterPro" id="IPR029044">
    <property type="entry name" value="Nucleotide-diphossugar_trans"/>
</dbReference>